<keyword evidence="2" id="KW-1185">Reference proteome</keyword>
<proteinExistence type="predicted"/>
<dbReference type="CDD" id="cd00600">
    <property type="entry name" value="Sm_like"/>
    <property type="match status" value="1"/>
</dbReference>
<evidence type="ECO:0000313" key="1">
    <source>
        <dbReference type="EMBL" id="MDV2078584.1"/>
    </source>
</evidence>
<evidence type="ECO:0000313" key="2">
    <source>
        <dbReference type="Proteomes" id="UP001269819"/>
    </source>
</evidence>
<comment type="caution">
    <text evidence="1">The sequence shown here is derived from an EMBL/GenBank/DDBJ whole genome shotgun (WGS) entry which is preliminary data.</text>
</comment>
<accession>A0ABU3VWD3</accession>
<dbReference type="Proteomes" id="UP001269819">
    <property type="component" value="Unassembled WGS sequence"/>
</dbReference>
<organism evidence="1 2">
    <name type="scientific">Marinobacter xestospongiae</name>
    <dbReference type="NCBI Taxonomy" id="994319"/>
    <lineage>
        <taxon>Bacteria</taxon>
        <taxon>Pseudomonadati</taxon>
        <taxon>Pseudomonadota</taxon>
        <taxon>Gammaproteobacteria</taxon>
        <taxon>Pseudomonadales</taxon>
        <taxon>Marinobacteraceae</taxon>
        <taxon>Marinobacter</taxon>
    </lineage>
</organism>
<sequence>MKKLLVTLVLMALVVFGAYKAAVWWLTEQDLKQARAELESFGVLEWGSIHSSVAGQLTLRGNGYQSFHLTQPLEIGEASLDASSPWALLQLLADPARLPSHWEFQARDVGLALDAAMFRSWVSAGDNGGNDSFAPVCGPDHRQRLGSGDLVRIGITEVSGEALLRQSPDRLHAELVTDGTGSIEIDWPGARFRLLEPQSLWQDAPGPLTLTLRDGGTMRRIAAYCARESGLAVDEWTASALAALKARFRQAGLAPSRQLQALYRRWLADGGELVVVLDPRQGHWGLPVRAANTHSGADGTTNDGAELAARYNGAEVPGLFLNRVAAAVSELPTEALEPVVPRDRSLTQPGWRTVTVESASQWLGHRVRVTLNNGRTVQGRLDRADDRELEVARAVDGGEVAYPMMVRAVATLKVWRRGGQPSSR</sequence>
<name>A0ABU3VWD3_9GAMM</name>
<protein>
    <submittedName>
        <fullName evidence="1">Acetylornithine deacetylase</fullName>
    </submittedName>
</protein>
<gene>
    <name evidence="1" type="ORF">RYS15_07800</name>
</gene>
<reference evidence="1 2" key="1">
    <citation type="submission" date="2023-10" db="EMBL/GenBank/DDBJ databases">
        <title>Characteristics and mechanism of a salt-tolerant marine origin heterotrophic nitrifying- aerobic denitrifying bacteria Marinobacter xestospongiae HN1.</title>
        <authorList>
            <person name="Qi R."/>
        </authorList>
    </citation>
    <scope>NUCLEOTIDE SEQUENCE [LARGE SCALE GENOMIC DNA]</scope>
    <source>
        <strain evidence="1 2">HN1</strain>
    </source>
</reference>
<dbReference type="EMBL" id="JAWIIJ010000004">
    <property type="protein sequence ID" value="MDV2078584.1"/>
    <property type="molecule type" value="Genomic_DNA"/>
</dbReference>
<dbReference type="RefSeq" id="WP_316973328.1">
    <property type="nucleotide sequence ID" value="NZ_JAWIIJ010000004.1"/>
</dbReference>